<keyword evidence="1" id="KW-0436">Ligase</keyword>
<proteinExistence type="predicted"/>
<dbReference type="EMBL" id="QGTQ01000012">
    <property type="protein sequence ID" value="PWW00655.1"/>
    <property type="molecule type" value="Genomic_DNA"/>
</dbReference>
<sequence>MTTEEQRSACVRLWDEREHPMAPIRLNANDALIAVSGSPRIHRMVDGSGDRSKGVRVSNAPWMLLAPGAGDALTDQAAITRRWSRAGLLRHAPSSGPRAADKDVIVHEALRDGWRVYMVSVFHLEVIAIQRCRSTDKGIAGVAAADQTAPFRDLTGPELAKQLASDPSLRRVARVAVRALYSIGLDLGVGIIAIDGDGRTAALAIKQVPMFREDDESSPWSAAFERFQMMYREAMTGCDSRQRILIGADPEFILLKQNGRLASADRYFGIGGGAGADALLVGQRLVYPVGELRPDPASTPDELAVNVRRQLIRADAKAGEHSLRWAAGAMPIGGVALGGHIHLSGVPLTSRLLRQLDRYVALPIAMIESDSGRRPRYGMMGDFRQQAHGGFEYRTLPSWLVSPAAAKAAFALTLLCAHDTWSLPTLPLLPEKIEEAFYQGDRRTLTKQLDSIAAELAAAPSYAAYAHWIEPLFAAARQGTVWDATTDIRRKWRVGPYAK</sequence>
<dbReference type="InterPro" id="IPR025681">
    <property type="entry name" value="COOH-NH2_lig"/>
</dbReference>
<gene>
    <name evidence="1" type="ORF">DFQ01_1128</name>
</gene>
<dbReference type="AlphaFoldDB" id="A0A2V2YTX2"/>
<accession>A0A2V2YTX2</accession>
<dbReference type="RefSeq" id="WP_110044885.1">
    <property type="nucleotide sequence ID" value="NZ_CP054612.1"/>
</dbReference>
<keyword evidence="2" id="KW-1185">Reference proteome</keyword>
<evidence type="ECO:0000313" key="2">
    <source>
        <dbReference type="Proteomes" id="UP000246635"/>
    </source>
</evidence>
<protein>
    <submittedName>
        <fullName evidence="1">PhiEco32-like amidoligase-type 2 protein</fullName>
    </submittedName>
</protein>
<organism evidence="1 2">
    <name type="scientific">Paenibacillus cellulosilyticus</name>
    <dbReference type="NCBI Taxonomy" id="375489"/>
    <lineage>
        <taxon>Bacteria</taxon>
        <taxon>Bacillati</taxon>
        <taxon>Bacillota</taxon>
        <taxon>Bacilli</taxon>
        <taxon>Bacillales</taxon>
        <taxon>Paenibacillaceae</taxon>
        <taxon>Paenibacillus</taxon>
    </lineage>
</organism>
<evidence type="ECO:0000313" key="1">
    <source>
        <dbReference type="EMBL" id="PWW00655.1"/>
    </source>
</evidence>
<dbReference type="Pfam" id="PF14395">
    <property type="entry name" value="COOH-NH2_lig"/>
    <property type="match status" value="1"/>
</dbReference>
<dbReference type="OrthoDB" id="2078085at2"/>
<dbReference type="Proteomes" id="UP000246635">
    <property type="component" value="Unassembled WGS sequence"/>
</dbReference>
<reference evidence="1 2" key="1">
    <citation type="submission" date="2018-05" db="EMBL/GenBank/DDBJ databases">
        <title>Genomic Encyclopedia of Type Strains, Phase III (KMG-III): the genomes of soil and plant-associated and newly described type strains.</title>
        <authorList>
            <person name="Whitman W."/>
        </authorList>
    </citation>
    <scope>NUCLEOTIDE SEQUENCE [LARGE SCALE GENOMIC DNA]</scope>
    <source>
        <strain evidence="1 2">CECT 5696</strain>
    </source>
</reference>
<comment type="caution">
    <text evidence="1">The sequence shown here is derived from an EMBL/GenBank/DDBJ whole genome shotgun (WGS) entry which is preliminary data.</text>
</comment>
<dbReference type="GO" id="GO:0016874">
    <property type="term" value="F:ligase activity"/>
    <property type="evidence" value="ECO:0007669"/>
    <property type="project" value="UniProtKB-KW"/>
</dbReference>
<name>A0A2V2YTX2_9BACL</name>